<dbReference type="AlphaFoldDB" id="A0A2L2XC80"/>
<proteinExistence type="predicted"/>
<accession>A0A2L2XC80</accession>
<dbReference type="EMBL" id="BFAV01000104">
    <property type="protein sequence ID" value="GBF33604.1"/>
    <property type="molecule type" value="Genomic_DNA"/>
</dbReference>
<evidence type="ECO:0000313" key="2">
    <source>
        <dbReference type="Proteomes" id="UP000239549"/>
    </source>
</evidence>
<organism evidence="1 2">
    <name type="scientific">Desulfocucumis palustris</name>
    <dbReference type="NCBI Taxonomy" id="1898651"/>
    <lineage>
        <taxon>Bacteria</taxon>
        <taxon>Bacillati</taxon>
        <taxon>Bacillota</taxon>
        <taxon>Clostridia</taxon>
        <taxon>Eubacteriales</taxon>
        <taxon>Desulfocucumaceae</taxon>
        <taxon>Desulfocucumis</taxon>
    </lineage>
</organism>
<keyword evidence="2" id="KW-1185">Reference proteome</keyword>
<reference evidence="2" key="1">
    <citation type="submission" date="2018-02" db="EMBL/GenBank/DDBJ databases">
        <title>Genome sequence of Desulfocucumis palustris strain NAW-5.</title>
        <authorList>
            <person name="Watanabe M."/>
            <person name="Kojima H."/>
            <person name="Fukui M."/>
        </authorList>
    </citation>
    <scope>NUCLEOTIDE SEQUENCE [LARGE SCALE GENOMIC DNA]</scope>
    <source>
        <strain evidence="2">NAW-5</strain>
    </source>
</reference>
<comment type="caution">
    <text evidence="1">The sequence shown here is derived from an EMBL/GenBank/DDBJ whole genome shotgun (WGS) entry which is preliminary data.</text>
</comment>
<gene>
    <name evidence="1" type="ORF">DCCM_2710</name>
</gene>
<name>A0A2L2XC80_9FIRM</name>
<evidence type="ECO:0000313" key="1">
    <source>
        <dbReference type="EMBL" id="GBF33604.1"/>
    </source>
</evidence>
<sequence>MSLGFQRGFFVLKARLSPAFKGWCLTGRWRDKPGFYITGRGKFLPLPVFF</sequence>
<dbReference type="Proteomes" id="UP000239549">
    <property type="component" value="Unassembled WGS sequence"/>
</dbReference>
<protein>
    <submittedName>
        <fullName evidence="1">Uncharacterized protein</fullName>
    </submittedName>
</protein>